<evidence type="ECO:0000313" key="3">
    <source>
        <dbReference type="Proteomes" id="UP000555411"/>
    </source>
</evidence>
<organism evidence="2 3">
    <name type="scientific">Paragemmobacter straminiformis</name>
    <dbReference type="NCBI Taxonomy" id="2045119"/>
    <lineage>
        <taxon>Bacteria</taxon>
        <taxon>Pseudomonadati</taxon>
        <taxon>Pseudomonadota</taxon>
        <taxon>Alphaproteobacteria</taxon>
        <taxon>Rhodobacterales</taxon>
        <taxon>Paracoccaceae</taxon>
        <taxon>Paragemmobacter</taxon>
    </lineage>
</organism>
<protein>
    <submittedName>
        <fullName evidence="2">Transglutaminase-like cysteine peptidase</fullName>
    </submittedName>
</protein>
<feature type="signal peptide" evidence="1">
    <location>
        <begin position="1"/>
        <end position="23"/>
    </location>
</feature>
<accession>A0A842I352</accession>
<evidence type="ECO:0000256" key="1">
    <source>
        <dbReference type="SAM" id="SignalP"/>
    </source>
</evidence>
<dbReference type="PANTHER" id="PTHR39327:SF1">
    <property type="entry name" value="BLR5470 PROTEIN"/>
    <property type="match status" value="1"/>
</dbReference>
<sequence>MRIAKIILAAALSLAAFTSGAKAIDSTSPGGVLPMRAVVSAPGGATGLCATYGWACAAGTSSAPLGAAQMELVVSINRKANARIHPVSDMQQYHLAEKWALPTARGGDCEDYALFKKKALIEAGISPDRLLLASVLDRGGKSHAVLVLHADGADLVLDNLRGAVKRWDETGYTFLRMQDPRNPQRWVALMVGGILPGAGS</sequence>
<gene>
    <name evidence="2" type="ORF">H7F16_02300</name>
</gene>
<dbReference type="RefSeq" id="WP_185795933.1">
    <property type="nucleotide sequence ID" value="NZ_JACLQD010000001.1"/>
</dbReference>
<proteinExistence type="predicted"/>
<keyword evidence="3" id="KW-1185">Reference proteome</keyword>
<dbReference type="EMBL" id="JACLQD010000001">
    <property type="protein sequence ID" value="MBC2834320.1"/>
    <property type="molecule type" value="Genomic_DNA"/>
</dbReference>
<dbReference type="Gene3D" id="3.10.620.30">
    <property type="match status" value="1"/>
</dbReference>
<dbReference type="InterPro" id="IPR010319">
    <property type="entry name" value="Transglutaminase-like_Cys_pept"/>
</dbReference>
<evidence type="ECO:0000313" key="2">
    <source>
        <dbReference type="EMBL" id="MBC2834320.1"/>
    </source>
</evidence>
<name>A0A842I352_9RHOB</name>
<dbReference type="PANTHER" id="PTHR39327">
    <property type="match status" value="1"/>
</dbReference>
<dbReference type="AlphaFoldDB" id="A0A842I352"/>
<keyword evidence="1" id="KW-0732">Signal</keyword>
<feature type="chain" id="PRO_5032673145" evidence="1">
    <location>
        <begin position="24"/>
        <end position="200"/>
    </location>
</feature>
<reference evidence="2 3" key="1">
    <citation type="journal article" date="2017" name="Int. J. Syst. Evol. Microbiol.">
        <title>Gemmobacter straminiformis sp. nov., isolated from an artificial fountain.</title>
        <authorList>
            <person name="Kang J.Y."/>
            <person name="Kim M.J."/>
            <person name="Chun J."/>
            <person name="Son K.P."/>
            <person name="Jahng K.Y."/>
        </authorList>
    </citation>
    <scope>NUCLEOTIDE SEQUENCE [LARGE SCALE GENOMIC DNA]</scope>
    <source>
        <strain evidence="2 3">CAM-8</strain>
    </source>
</reference>
<comment type="caution">
    <text evidence="2">The sequence shown here is derived from an EMBL/GenBank/DDBJ whole genome shotgun (WGS) entry which is preliminary data.</text>
</comment>
<dbReference type="Pfam" id="PF06035">
    <property type="entry name" value="Peptidase_C93"/>
    <property type="match status" value="1"/>
</dbReference>
<dbReference type="Proteomes" id="UP000555411">
    <property type="component" value="Unassembled WGS sequence"/>
</dbReference>